<gene>
    <name evidence="5" type="primary">LOC110414889</name>
</gene>
<sequence length="571" mass="63663">MFHSLKYIRVLDLNSGTLVELPSSVEELKPLRYLDLSRAQIKVLLNSMCNLYNLQTLKTSRVPLALRIAQGLRMLPSKMGNLTTLKNLSAFLASDTSGHGIKELKDVAYLTSLHMLKLGKAVDEADSKLNEKGSLQKQVLEWSGRAFNEQDKVEAARGLKDLKRYPNLEELAIRHFVGSNFPSWMTDGLLQNLVTLSLNHCTKCKIISLVQLPCLRELYIKGMQELEDWQEDQYTSLCTLHIINCPKLRKVPNLMSNLRVLKLKKCGSLKALPMAPSLMLLILINNLVLEDWKEGSCIAQYDQGNQVGQPRPALIGLLELKMVNCPKIRELSQLYAPQKLEISGYELVSAVPEPQFAQRLQHLALDTCSNVTLVRAISNTNSLCFLVISNISNLTSFPKLPLLPALKALYFSDCKCLTSLSEQKGSLRSLSSIQLLSIQGCSKLESLPDEGLPTALECLMIGSCPMLKSLGAKETLKSLLFLKDLYMEDCPLTQYFPAEGLPPSLQQVKIHGCPQEIEECQKEDAGATEWSKIMHVPDLEIDSINLSSTQMCQTTKHGFIDLFSVKAELSA</sequence>
<evidence type="ECO:0000313" key="4">
    <source>
        <dbReference type="Proteomes" id="UP000504621"/>
    </source>
</evidence>
<dbReference type="Pfam" id="PF25019">
    <property type="entry name" value="LRR_R13L1-DRL21"/>
    <property type="match status" value="1"/>
</dbReference>
<evidence type="ECO:0000259" key="3">
    <source>
        <dbReference type="Pfam" id="PF25019"/>
    </source>
</evidence>
<dbReference type="SUPFAM" id="SSF52058">
    <property type="entry name" value="L domain-like"/>
    <property type="match status" value="2"/>
</dbReference>
<protein>
    <submittedName>
        <fullName evidence="5">Disease resistance protein RGA2-like</fullName>
    </submittedName>
</protein>
<reference evidence="5" key="1">
    <citation type="submission" date="2025-08" db="UniProtKB">
        <authorList>
            <consortium name="RefSeq"/>
        </authorList>
    </citation>
    <scope>IDENTIFICATION</scope>
    <source>
        <tissue evidence="5">Leaf</tissue>
    </source>
</reference>
<name>A0A6J1A5E5_9ROSI</name>
<evidence type="ECO:0000256" key="2">
    <source>
        <dbReference type="ARBA" id="ARBA00022821"/>
    </source>
</evidence>
<dbReference type="GO" id="GO:0006952">
    <property type="term" value="P:defense response"/>
    <property type="evidence" value="ECO:0007669"/>
    <property type="project" value="UniProtKB-KW"/>
</dbReference>
<dbReference type="PANTHER" id="PTHR36766">
    <property type="entry name" value="PLANT BROAD-SPECTRUM MILDEW RESISTANCE PROTEIN RPW8"/>
    <property type="match status" value="1"/>
</dbReference>
<feature type="domain" description="R13L1/DRL21-like LRR repeat region" evidence="3">
    <location>
        <begin position="101"/>
        <end position="223"/>
    </location>
</feature>
<evidence type="ECO:0000313" key="5">
    <source>
        <dbReference type="RefSeq" id="XP_021281966.1"/>
    </source>
</evidence>
<dbReference type="GeneID" id="110414889"/>
<dbReference type="RefSeq" id="XP_021281966.1">
    <property type="nucleotide sequence ID" value="XM_021426291.1"/>
</dbReference>
<dbReference type="Gene3D" id="3.80.10.10">
    <property type="entry name" value="Ribonuclease Inhibitor"/>
    <property type="match status" value="3"/>
</dbReference>
<dbReference type="InterPro" id="IPR056789">
    <property type="entry name" value="LRR_R13L1-DRL21"/>
</dbReference>
<dbReference type="AlphaFoldDB" id="A0A6J1A5E5"/>
<dbReference type="Proteomes" id="UP000504621">
    <property type="component" value="Unplaced"/>
</dbReference>
<dbReference type="PANTHER" id="PTHR36766:SF70">
    <property type="entry name" value="DISEASE RESISTANCE PROTEIN RGA4"/>
    <property type="match status" value="1"/>
</dbReference>
<organism evidence="4 5">
    <name type="scientific">Herrania umbratica</name>
    <dbReference type="NCBI Taxonomy" id="108875"/>
    <lineage>
        <taxon>Eukaryota</taxon>
        <taxon>Viridiplantae</taxon>
        <taxon>Streptophyta</taxon>
        <taxon>Embryophyta</taxon>
        <taxon>Tracheophyta</taxon>
        <taxon>Spermatophyta</taxon>
        <taxon>Magnoliopsida</taxon>
        <taxon>eudicotyledons</taxon>
        <taxon>Gunneridae</taxon>
        <taxon>Pentapetalae</taxon>
        <taxon>rosids</taxon>
        <taxon>malvids</taxon>
        <taxon>Malvales</taxon>
        <taxon>Malvaceae</taxon>
        <taxon>Byttnerioideae</taxon>
        <taxon>Herrania</taxon>
    </lineage>
</organism>
<dbReference type="OrthoDB" id="982867at2759"/>
<proteinExistence type="predicted"/>
<evidence type="ECO:0000256" key="1">
    <source>
        <dbReference type="ARBA" id="ARBA00022614"/>
    </source>
</evidence>
<keyword evidence="2" id="KW-0611">Plant defense</keyword>
<keyword evidence="4" id="KW-1185">Reference proteome</keyword>
<dbReference type="InterPro" id="IPR032675">
    <property type="entry name" value="LRR_dom_sf"/>
</dbReference>
<keyword evidence="1" id="KW-0433">Leucine-rich repeat</keyword>
<accession>A0A6J1A5E5</accession>